<feature type="signal peptide" evidence="1">
    <location>
        <begin position="1"/>
        <end position="20"/>
    </location>
</feature>
<dbReference type="AlphaFoldDB" id="A0A5B7I2H2"/>
<accession>A0A5B7I2H2</accession>
<dbReference type="Proteomes" id="UP000324222">
    <property type="component" value="Unassembled WGS sequence"/>
</dbReference>
<dbReference type="EMBL" id="VSRR010040040">
    <property type="protein sequence ID" value="MPC74944.1"/>
    <property type="molecule type" value="Genomic_DNA"/>
</dbReference>
<keyword evidence="1" id="KW-0732">Signal</keyword>
<proteinExistence type="predicted"/>
<evidence type="ECO:0000313" key="2">
    <source>
        <dbReference type="EMBL" id="MPC74944.1"/>
    </source>
</evidence>
<comment type="caution">
    <text evidence="2">The sequence shown here is derived from an EMBL/GenBank/DDBJ whole genome shotgun (WGS) entry which is preliminary data.</text>
</comment>
<reference evidence="2 3" key="1">
    <citation type="submission" date="2019-05" db="EMBL/GenBank/DDBJ databases">
        <title>Another draft genome of Portunus trituberculatus and its Hox gene families provides insights of decapod evolution.</title>
        <authorList>
            <person name="Jeong J.-H."/>
            <person name="Song I."/>
            <person name="Kim S."/>
            <person name="Choi T."/>
            <person name="Kim D."/>
            <person name="Ryu S."/>
            <person name="Kim W."/>
        </authorList>
    </citation>
    <scope>NUCLEOTIDE SEQUENCE [LARGE SCALE GENOMIC DNA]</scope>
    <source>
        <tissue evidence="2">Muscle</tissue>
    </source>
</reference>
<gene>
    <name evidence="2" type="ORF">E2C01_069327</name>
</gene>
<dbReference type="Gene3D" id="1.10.287.70">
    <property type="match status" value="1"/>
</dbReference>
<keyword evidence="3" id="KW-1185">Reference proteome</keyword>
<evidence type="ECO:0000256" key="1">
    <source>
        <dbReference type="SAM" id="SignalP"/>
    </source>
</evidence>
<sequence>MRVVTMTWLLACLIISTVYRSNLKAMLIQPIQRLPFSNLEELIETNIPCAVFENSTLDTTIQGKACSFYFTDDSYTTSRPMKLLFRKDFTLKVQFDSV</sequence>
<organism evidence="2 3">
    <name type="scientific">Portunus trituberculatus</name>
    <name type="common">Swimming crab</name>
    <name type="synonym">Neptunus trituberculatus</name>
    <dbReference type="NCBI Taxonomy" id="210409"/>
    <lineage>
        <taxon>Eukaryota</taxon>
        <taxon>Metazoa</taxon>
        <taxon>Ecdysozoa</taxon>
        <taxon>Arthropoda</taxon>
        <taxon>Crustacea</taxon>
        <taxon>Multicrustacea</taxon>
        <taxon>Malacostraca</taxon>
        <taxon>Eumalacostraca</taxon>
        <taxon>Eucarida</taxon>
        <taxon>Decapoda</taxon>
        <taxon>Pleocyemata</taxon>
        <taxon>Brachyura</taxon>
        <taxon>Eubrachyura</taxon>
        <taxon>Portunoidea</taxon>
        <taxon>Portunidae</taxon>
        <taxon>Portuninae</taxon>
        <taxon>Portunus</taxon>
    </lineage>
</organism>
<evidence type="ECO:0000313" key="3">
    <source>
        <dbReference type="Proteomes" id="UP000324222"/>
    </source>
</evidence>
<protein>
    <submittedName>
        <fullName evidence="2">Uncharacterized protein</fullName>
    </submittedName>
</protein>
<feature type="chain" id="PRO_5022876855" evidence="1">
    <location>
        <begin position="21"/>
        <end position="98"/>
    </location>
</feature>
<name>A0A5B7I2H2_PORTR</name>